<dbReference type="Gene3D" id="3.30.390.10">
    <property type="entry name" value="Enolase-like, N-terminal domain"/>
    <property type="match status" value="1"/>
</dbReference>
<keyword evidence="4" id="KW-1185">Reference proteome</keyword>
<evidence type="ECO:0000259" key="2">
    <source>
        <dbReference type="SMART" id="SM00922"/>
    </source>
</evidence>
<comment type="caution">
    <text evidence="3">The sequence shown here is derived from an EMBL/GenBank/DDBJ whole genome shotgun (WGS) entry which is preliminary data.</text>
</comment>
<feature type="domain" description="Mandelate racemase/muconate lactonizing enzyme C-terminal" evidence="2">
    <location>
        <begin position="143"/>
        <end position="264"/>
    </location>
</feature>
<dbReference type="InterPro" id="IPR029017">
    <property type="entry name" value="Enolase-like_N"/>
</dbReference>
<dbReference type="EMBL" id="RJKX01000013">
    <property type="protein sequence ID" value="ROQ00215.1"/>
    <property type="molecule type" value="Genomic_DNA"/>
</dbReference>
<organism evidence="3 4">
    <name type="scientific">Stella humosa</name>
    <dbReference type="NCBI Taxonomy" id="94"/>
    <lineage>
        <taxon>Bacteria</taxon>
        <taxon>Pseudomonadati</taxon>
        <taxon>Pseudomonadota</taxon>
        <taxon>Alphaproteobacteria</taxon>
        <taxon>Rhodospirillales</taxon>
        <taxon>Stellaceae</taxon>
        <taxon>Stella</taxon>
    </lineage>
</organism>
<dbReference type="Pfam" id="PF02746">
    <property type="entry name" value="MR_MLE_N"/>
    <property type="match status" value="1"/>
</dbReference>
<dbReference type="InterPro" id="IPR034593">
    <property type="entry name" value="DgoD-like"/>
</dbReference>
<evidence type="ECO:0000256" key="1">
    <source>
        <dbReference type="ARBA" id="ARBA00023239"/>
    </source>
</evidence>
<dbReference type="Proteomes" id="UP000278222">
    <property type="component" value="Unassembled WGS sequence"/>
</dbReference>
<protein>
    <submittedName>
        <fullName evidence="3">L-alanine-DL-glutamate epimerase-like enolase superfamily enzyme</fullName>
    </submittedName>
</protein>
<proteinExistence type="predicted"/>
<sequence>MRIAAIEDLHADAGWRTYSFLKVTTDDGIVGWSEYSENYGSAGLTGVIRAIAAQLVGVDPRPVEKITAMLYAQTRQAPGGVNAQAIAAIENALLDVKAKGLGVRVCELFGGPVRERLPLYWSHCGTYRVTYPELCGVPPVTSLDDVKALGREVRAKGYGSLKTNILRFDGGAAALHMPGFARGGEGPEINVDRGLTRAVDRLLGAFREGAGEDAGLHLDLNFNFRTEGYIRMARAIEDHDPTWVEIDLFEPDALAHIRRQVRTPIASGESLFGRRGFLPYLAAGAMDVAIVDVVWNGLAESLKIAAMADAYEINVAPHNFYGHLSTAISAHFSAAVPNFRIMEIDVDDCRWRDEFYLNPPVIRDGHLHLPTGPGWGVEVNEAAVRARSGRR</sequence>
<dbReference type="RefSeq" id="WP_197735798.1">
    <property type="nucleotide sequence ID" value="NZ_AP019700.1"/>
</dbReference>
<evidence type="ECO:0000313" key="4">
    <source>
        <dbReference type="Proteomes" id="UP000278222"/>
    </source>
</evidence>
<dbReference type="PANTHER" id="PTHR48080:SF2">
    <property type="entry name" value="D-GALACTONATE DEHYDRATASE"/>
    <property type="match status" value="1"/>
</dbReference>
<dbReference type="AlphaFoldDB" id="A0A3N1MAY5"/>
<dbReference type="SMART" id="SM00922">
    <property type="entry name" value="MR_MLE"/>
    <property type="match status" value="1"/>
</dbReference>
<reference evidence="3 4" key="1">
    <citation type="submission" date="2018-11" db="EMBL/GenBank/DDBJ databases">
        <title>Genomic Encyclopedia of Type Strains, Phase IV (KMG-IV): sequencing the most valuable type-strain genomes for metagenomic binning, comparative biology and taxonomic classification.</title>
        <authorList>
            <person name="Goeker M."/>
        </authorList>
    </citation>
    <scope>NUCLEOTIDE SEQUENCE [LARGE SCALE GENOMIC DNA]</scope>
    <source>
        <strain evidence="3 4">DSM 5900</strain>
    </source>
</reference>
<dbReference type="InterPro" id="IPR013341">
    <property type="entry name" value="Mandelate_racemase_N_dom"/>
</dbReference>
<gene>
    <name evidence="3" type="ORF">EDC65_2011</name>
</gene>
<dbReference type="InterPro" id="IPR013342">
    <property type="entry name" value="Mandelate_racemase_C"/>
</dbReference>
<dbReference type="GO" id="GO:0016829">
    <property type="term" value="F:lyase activity"/>
    <property type="evidence" value="ECO:0007669"/>
    <property type="project" value="UniProtKB-KW"/>
</dbReference>
<dbReference type="CDD" id="cd03316">
    <property type="entry name" value="MR_like"/>
    <property type="match status" value="1"/>
</dbReference>
<dbReference type="SUPFAM" id="SSF51604">
    <property type="entry name" value="Enolase C-terminal domain-like"/>
    <property type="match status" value="1"/>
</dbReference>
<name>A0A3N1MAY5_9PROT</name>
<evidence type="ECO:0000313" key="3">
    <source>
        <dbReference type="EMBL" id="ROQ00215.1"/>
    </source>
</evidence>
<dbReference type="SFLD" id="SFLDS00001">
    <property type="entry name" value="Enolase"/>
    <property type="match status" value="1"/>
</dbReference>
<dbReference type="InterPro" id="IPR029065">
    <property type="entry name" value="Enolase_C-like"/>
</dbReference>
<dbReference type="SFLD" id="SFLDG00179">
    <property type="entry name" value="mandelate_racemase"/>
    <property type="match status" value="1"/>
</dbReference>
<keyword evidence="1" id="KW-0456">Lyase</keyword>
<dbReference type="InterPro" id="IPR036849">
    <property type="entry name" value="Enolase-like_C_sf"/>
</dbReference>
<dbReference type="Gene3D" id="3.20.20.120">
    <property type="entry name" value="Enolase-like C-terminal domain"/>
    <property type="match status" value="1"/>
</dbReference>
<accession>A0A3N1MAY5</accession>
<dbReference type="Pfam" id="PF13378">
    <property type="entry name" value="MR_MLE_C"/>
    <property type="match status" value="1"/>
</dbReference>
<dbReference type="SUPFAM" id="SSF54826">
    <property type="entry name" value="Enolase N-terminal domain-like"/>
    <property type="match status" value="1"/>
</dbReference>
<dbReference type="PANTHER" id="PTHR48080">
    <property type="entry name" value="D-GALACTONATE DEHYDRATASE-RELATED"/>
    <property type="match status" value="1"/>
</dbReference>